<protein>
    <submittedName>
        <fullName evidence="2">Uncharacterized protein</fullName>
    </submittedName>
</protein>
<evidence type="ECO:0000256" key="1">
    <source>
        <dbReference type="SAM" id="MobiDB-lite"/>
    </source>
</evidence>
<dbReference type="EMBL" id="JAWQEG010000853">
    <property type="protein sequence ID" value="KAK3884781.1"/>
    <property type="molecule type" value="Genomic_DNA"/>
</dbReference>
<proteinExistence type="predicted"/>
<gene>
    <name evidence="2" type="ORF">Pcinc_010967</name>
</gene>
<sequence>MSSHHDSQSWRKRVQDETGSEDVRMKNNGEMRRMSGRKDDKKRKGLKEQASEGKDLGDVIGKRMNESHTLPPLKYPEGCPLLRQEWYSTCAHKYKMTGGESKEV</sequence>
<reference evidence="2" key="1">
    <citation type="submission" date="2023-10" db="EMBL/GenBank/DDBJ databases">
        <title>Genome assemblies of two species of porcelain crab, Petrolisthes cinctipes and Petrolisthes manimaculis (Anomura: Porcellanidae).</title>
        <authorList>
            <person name="Angst P."/>
        </authorList>
    </citation>
    <scope>NUCLEOTIDE SEQUENCE</scope>
    <source>
        <strain evidence="2">PB745_01</strain>
        <tissue evidence="2">Gill</tissue>
    </source>
</reference>
<keyword evidence="3" id="KW-1185">Reference proteome</keyword>
<feature type="region of interest" description="Disordered" evidence="1">
    <location>
        <begin position="1"/>
        <end position="77"/>
    </location>
</feature>
<feature type="compositionally biased region" description="Basic and acidic residues" evidence="1">
    <location>
        <begin position="1"/>
        <end position="39"/>
    </location>
</feature>
<organism evidence="2 3">
    <name type="scientific">Petrolisthes cinctipes</name>
    <name type="common">Flat porcelain crab</name>
    <dbReference type="NCBI Taxonomy" id="88211"/>
    <lineage>
        <taxon>Eukaryota</taxon>
        <taxon>Metazoa</taxon>
        <taxon>Ecdysozoa</taxon>
        <taxon>Arthropoda</taxon>
        <taxon>Crustacea</taxon>
        <taxon>Multicrustacea</taxon>
        <taxon>Malacostraca</taxon>
        <taxon>Eumalacostraca</taxon>
        <taxon>Eucarida</taxon>
        <taxon>Decapoda</taxon>
        <taxon>Pleocyemata</taxon>
        <taxon>Anomura</taxon>
        <taxon>Galatheoidea</taxon>
        <taxon>Porcellanidae</taxon>
        <taxon>Petrolisthes</taxon>
    </lineage>
</organism>
<evidence type="ECO:0000313" key="3">
    <source>
        <dbReference type="Proteomes" id="UP001286313"/>
    </source>
</evidence>
<dbReference type="AlphaFoldDB" id="A0AAE1KT30"/>
<name>A0AAE1KT30_PETCI</name>
<accession>A0AAE1KT30</accession>
<evidence type="ECO:0000313" key="2">
    <source>
        <dbReference type="EMBL" id="KAK3884781.1"/>
    </source>
</evidence>
<comment type="caution">
    <text evidence="2">The sequence shown here is derived from an EMBL/GenBank/DDBJ whole genome shotgun (WGS) entry which is preliminary data.</text>
</comment>
<feature type="compositionally biased region" description="Basic and acidic residues" evidence="1">
    <location>
        <begin position="46"/>
        <end position="66"/>
    </location>
</feature>
<dbReference type="Proteomes" id="UP001286313">
    <property type="component" value="Unassembled WGS sequence"/>
</dbReference>